<evidence type="ECO:0000313" key="6">
    <source>
        <dbReference type="EMBL" id="ENZ41818.1"/>
    </source>
</evidence>
<keyword evidence="2" id="KW-0805">Transcription regulation</keyword>
<dbReference type="Proteomes" id="UP000013041">
    <property type="component" value="Unassembled WGS sequence"/>
</dbReference>
<dbReference type="HOGENOM" id="CLU_037628_6_1_9"/>
<dbReference type="EMBL" id="AGYG01000009">
    <property type="protein sequence ID" value="ENZ41818.1"/>
    <property type="molecule type" value="Genomic_DNA"/>
</dbReference>
<dbReference type="PANTHER" id="PTHR30146">
    <property type="entry name" value="LACI-RELATED TRANSCRIPTIONAL REPRESSOR"/>
    <property type="match status" value="1"/>
</dbReference>
<feature type="domain" description="HTH lacI-type" evidence="5">
    <location>
        <begin position="2"/>
        <end position="56"/>
    </location>
</feature>
<reference evidence="6 7" key="1">
    <citation type="submission" date="2013-01" db="EMBL/GenBank/DDBJ databases">
        <title>The Genome Sequence of Clostridium bolteae 90B8.</title>
        <authorList>
            <consortium name="The Broad Institute Genome Sequencing Platform"/>
            <person name="Earl A."/>
            <person name="Ward D."/>
            <person name="Feldgarden M."/>
            <person name="Gevers D."/>
            <person name="Courvalin P."/>
            <person name="Lambert T."/>
            <person name="Walker B."/>
            <person name="Young S.K."/>
            <person name="Zeng Q."/>
            <person name="Gargeya S."/>
            <person name="Fitzgerald M."/>
            <person name="Haas B."/>
            <person name="Abouelleil A."/>
            <person name="Alvarado L."/>
            <person name="Arachchi H.M."/>
            <person name="Berlin A.M."/>
            <person name="Chapman S.B."/>
            <person name="Dewar J."/>
            <person name="Goldberg J."/>
            <person name="Griggs A."/>
            <person name="Gujja S."/>
            <person name="Hansen M."/>
            <person name="Howarth C."/>
            <person name="Imamovic A."/>
            <person name="Larimer J."/>
            <person name="McCowan C."/>
            <person name="Murphy C."/>
            <person name="Neiman D."/>
            <person name="Pearson M."/>
            <person name="Priest M."/>
            <person name="Roberts A."/>
            <person name="Saif S."/>
            <person name="Shea T."/>
            <person name="Sisk P."/>
            <person name="Sykes S."/>
            <person name="Wortman J."/>
            <person name="Nusbaum C."/>
            <person name="Birren B."/>
        </authorList>
    </citation>
    <scope>NUCLEOTIDE SEQUENCE [LARGE SCALE GENOMIC DNA]</scope>
    <source>
        <strain evidence="6 7">90B8</strain>
    </source>
</reference>
<dbReference type="PROSITE" id="PS50932">
    <property type="entry name" value="HTH_LACI_2"/>
    <property type="match status" value="1"/>
</dbReference>
<keyword evidence="1" id="KW-0678">Repressor</keyword>
<proteinExistence type="predicted"/>
<dbReference type="CDD" id="cd01392">
    <property type="entry name" value="HTH_LacI"/>
    <property type="match status" value="1"/>
</dbReference>
<evidence type="ECO:0000256" key="1">
    <source>
        <dbReference type="ARBA" id="ARBA00022491"/>
    </source>
</evidence>
<evidence type="ECO:0000256" key="2">
    <source>
        <dbReference type="ARBA" id="ARBA00023015"/>
    </source>
</evidence>
<dbReference type="InterPro" id="IPR010982">
    <property type="entry name" value="Lambda_DNA-bd_dom_sf"/>
</dbReference>
<organism evidence="6 7">
    <name type="scientific">Enterocloster bolteae 90B8</name>
    <dbReference type="NCBI Taxonomy" id="997897"/>
    <lineage>
        <taxon>Bacteria</taxon>
        <taxon>Bacillati</taxon>
        <taxon>Bacillota</taxon>
        <taxon>Clostridia</taxon>
        <taxon>Lachnospirales</taxon>
        <taxon>Lachnospiraceae</taxon>
        <taxon>Enterocloster</taxon>
    </lineage>
</organism>
<dbReference type="SUPFAM" id="SSF53822">
    <property type="entry name" value="Periplasmic binding protein-like I"/>
    <property type="match status" value="1"/>
</dbReference>
<dbReference type="PANTHER" id="PTHR30146:SF148">
    <property type="entry name" value="HTH-TYPE TRANSCRIPTIONAL REPRESSOR PURR-RELATED"/>
    <property type="match status" value="1"/>
</dbReference>
<evidence type="ECO:0000256" key="3">
    <source>
        <dbReference type="ARBA" id="ARBA00023125"/>
    </source>
</evidence>
<dbReference type="PROSITE" id="PS00356">
    <property type="entry name" value="HTH_LACI_1"/>
    <property type="match status" value="1"/>
</dbReference>
<dbReference type="GO" id="GO:0003700">
    <property type="term" value="F:DNA-binding transcription factor activity"/>
    <property type="evidence" value="ECO:0007669"/>
    <property type="project" value="TreeGrafter"/>
</dbReference>
<evidence type="ECO:0000259" key="5">
    <source>
        <dbReference type="PROSITE" id="PS50932"/>
    </source>
</evidence>
<evidence type="ECO:0000256" key="4">
    <source>
        <dbReference type="ARBA" id="ARBA00023163"/>
    </source>
</evidence>
<dbReference type="Gene3D" id="1.10.260.40">
    <property type="entry name" value="lambda repressor-like DNA-binding domains"/>
    <property type="match status" value="1"/>
</dbReference>
<dbReference type="PATRIC" id="fig|997897.5.peg.1272"/>
<dbReference type="SMART" id="SM00354">
    <property type="entry name" value="HTH_LACI"/>
    <property type="match status" value="1"/>
</dbReference>
<dbReference type="InterPro" id="IPR046335">
    <property type="entry name" value="LacI/GalR-like_sensor"/>
</dbReference>
<dbReference type="AlphaFoldDB" id="R0AZD2"/>
<dbReference type="SUPFAM" id="SSF47413">
    <property type="entry name" value="lambda repressor-like DNA-binding domains"/>
    <property type="match status" value="1"/>
</dbReference>
<comment type="caution">
    <text evidence="6">The sequence shown here is derived from an EMBL/GenBank/DDBJ whole genome shotgun (WGS) entry which is preliminary data.</text>
</comment>
<dbReference type="RefSeq" id="WP_002571465.1">
    <property type="nucleotide sequence ID" value="NZ_KB851149.1"/>
</dbReference>
<dbReference type="Pfam" id="PF13377">
    <property type="entry name" value="Peripla_BP_3"/>
    <property type="match status" value="1"/>
</dbReference>
<name>R0AZD2_9FIRM</name>
<accession>R0AZD2</accession>
<keyword evidence="4" id="KW-0804">Transcription</keyword>
<dbReference type="InterPro" id="IPR028082">
    <property type="entry name" value="Peripla_BP_I"/>
</dbReference>
<dbReference type="Gene3D" id="3.40.50.2300">
    <property type="match status" value="2"/>
</dbReference>
<protein>
    <recommendedName>
        <fullName evidence="5">HTH lacI-type domain-containing protein</fullName>
    </recommendedName>
</protein>
<dbReference type="CDD" id="cd06267">
    <property type="entry name" value="PBP1_LacI_sugar_binding-like"/>
    <property type="match status" value="1"/>
</dbReference>
<gene>
    <name evidence="6" type="ORF">HMPREF1097_01194</name>
</gene>
<dbReference type="Pfam" id="PF00356">
    <property type="entry name" value="LacI"/>
    <property type="match status" value="1"/>
</dbReference>
<sequence>MATIKDVAALAGVSICTVSRALDNKNYVKAETRQIILDAAAALDYHPNHAARSLKQGMTKTIGLIVPNILNEYYPKITKSIETYAQKTGYSLILCNTDENVSQEKRIVTMLKNHDVDGVIALPCSEDVSHIKSLSKAGIPYVLVNRRFDDVRDSIPTDNVYGGYVMTRHLIDNGHTRIGMIFPSFRNQIYRERFEGAEKALRESNLFEINAANFLLDVSELKSIQEMLRSLLTNQDKPTAIFASNDMLAAEVYRIAYELGLNIPQDISVAGYDDTMLSSYLTPPLTTFLQPEDEIAEAAINYLILRINGQSPPESKELRGRIILRNSVRTL</sequence>
<evidence type="ECO:0000313" key="7">
    <source>
        <dbReference type="Proteomes" id="UP000013041"/>
    </source>
</evidence>
<dbReference type="GO" id="GO:0000976">
    <property type="term" value="F:transcription cis-regulatory region binding"/>
    <property type="evidence" value="ECO:0007669"/>
    <property type="project" value="TreeGrafter"/>
</dbReference>
<keyword evidence="3" id="KW-0238">DNA-binding</keyword>
<dbReference type="InterPro" id="IPR000843">
    <property type="entry name" value="HTH_LacI"/>
</dbReference>